<dbReference type="InterPro" id="IPR015422">
    <property type="entry name" value="PyrdxlP-dep_Trfase_small"/>
</dbReference>
<dbReference type="PIRSF" id="PIRSF001386">
    <property type="entry name" value="Trpase"/>
    <property type="match status" value="1"/>
</dbReference>
<accession>A0ABW5KA80</accession>
<dbReference type="SUPFAM" id="SSF53383">
    <property type="entry name" value="PLP-dependent transferases"/>
    <property type="match status" value="1"/>
</dbReference>
<comment type="similarity">
    <text evidence="2">Belongs to the beta-eliminating lyase family.</text>
</comment>
<dbReference type="Gene3D" id="3.40.640.10">
    <property type="entry name" value="Type I PLP-dependent aspartate aminotransferase-like (Major domain)"/>
    <property type="match status" value="1"/>
</dbReference>
<comment type="cofactor">
    <cofactor evidence="1">
        <name>pyridoxal 5'-phosphate</name>
        <dbReference type="ChEBI" id="CHEBI:597326"/>
    </cofactor>
</comment>
<dbReference type="InterPro" id="IPR015421">
    <property type="entry name" value="PyrdxlP-dep_Trfase_major"/>
</dbReference>
<keyword evidence="7" id="KW-1185">Reference proteome</keyword>
<evidence type="ECO:0000256" key="1">
    <source>
        <dbReference type="ARBA" id="ARBA00001933"/>
    </source>
</evidence>
<dbReference type="CDD" id="cd00617">
    <property type="entry name" value="Tnase_like"/>
    <property type="match status" value="1"/>
</dbReference>
<dbReference type="InterPro" id="IPR015424">
    <property type="entry name" value="PyrdxlP-dep_Trfase"/>
</dbReference>
<gene>
    <name evidence="6" type="ORF">ACFSO8_09090</name>
</gene>
<dbReference type="Pfam" id="PF01212">
    <property type="entry name" value="Beta_elim_lyase"/>
    <property type="match status" value="1"/>
</dbReference>
<dbReference type="NCBIfam" id="NF009709">
    <property type="entry name" value="PRK13238.1"/>
    <property type="match status" value="1"/>
</dbReference>
<protein>
    <submittedName>
        <fullName evidence="6">Tryptophanase</fullName>
    </submittedName>
</protein>
<sequence>MKLPYAEPYRIKMVEEIRQSTQEERKQWLKEADYNLFNLKSSQVFIDLLTDSGTGAMSDQQWGALMTGDESYAGSRSFEELHETVKKITDFQYLLPTHQGRAAENVLFSVLVKEGDVIPGNSHFDTTKGHIEIRKAHAIDCTIDEAFDIENLHPFKGNINLEKLEEVYKTYPKEKIPFCLITITCNSSGGQPVSLENVKAVKELSDRYGIPIYFDSARFAENAYFIKKREKGQENRSIKEIAKEVFSYGVGMTMSSKKDGLVNIGGFIALNDENIFRAASNITIIYEGFITYGGMAGRDMAALAVGLNEATEFEYLESRISQVEYLGNKLIEFGIPVQKPIGGHAVFVDSLKFLPNIPREEYPAQTLATEIYKEAGIRTVEIGTLLADRDPETRENRYPKLELVRLAIPRRTYTNNHMDYIAVAIKNVFDRRDEIKKGYQITWESEILRHFTVKLKEA</sequence>
<name>A0ABW5KA80_9FLAO</name>
<evidence type="ECO:0000256" key="4">
    <source>
        <dbReference type="ARBA" id="ARBA00023239"/>
    </source>
</evidence>
<dbReference type="InterPro" id="IPR011166">
    <property type="entry name" value="Beta-eliminating_lyase"/>
</dbReference>
<dbReference type="EMBL" id="JBHULG010000002">
    <property type="protein sequence ID" value="MFD2545614.1"/>
    <property type="molecule type" value="Genomic_DNA"/>
</dbReference>
<dbReference type="Gene3D" id="3.90.1150.10">
    <property type="entry name" value="Aspartate Aminotransferase, domain 1"/>
    <property type="match status" value="1"/>
</dbReference>
<evidence type="ECO:0000313" key="7">
    <source>
        <dbReference type="Proteomes" id="UP001597394"/>
    </source>
</evidence>
<proteinExistence type="inferred from homology"/>
<dbReference type="Proteomes" id="UP001597394">
    <property type="component" value="Unassembled WGS sequence"/>
</dbReference>
<keyword evidence="4" id="KW-0456">Lyase</keyword>
<evidence type="ECO:0000313" key="6">
    <source>
        <dbReference type="EMBL" id="MFD2545614.1"/>
    </source>
</evidence>
<dbReference type="InterPro" id="IPR001597">
    <property type="entry name" value="ArAA_b-elim_lyase/Thr_aldolase"/>
</dbReference>
<keyword evidence="3" id="KW-0663">Pyridoxal phosphate</keyword>
<reference evidence="7" key="1">
    <citation type="journal article" date="2019" name="Int. J. Syst. Evol. Microbiol.">
        <title>The Global Catalogue of Microorganisms (GCM) 10K type strain sequencing project: providing services to taxonomists for standard genome sequencing and annotation.</title>
        <authorList>
            <consortium name="The Broad Institute Genomics Platform"/>
            <consortium name="The Broad Institute Genome Sequencing Center for Infectious Disease"/>
            <person name="Wu L."/>
            <person name="Ma J."/>
        </authorList>
    </citation>
    <scope>NUCLEOTIDE SEQUENCE [LARGE SCALE GENOMIC DNA]</scope>
    <source>
        <strain evidence="7">KCTC 52204</strain>
    </source>
</reference>
<dbReference type="PANTHER" id="PTHR32325">
    <property type="entry name" value="BETA-ELIMINATING LYASE-LIKE PROTEIN-RELATED"/>
    <property type="match status" value="1"/>
</dbReference>
<evidence type="ECO:0000256" key="3">
    <source>
        <dbReference type="ARBA" id="ARBA00022898"/>
    </source>
</evidence>
<evidence type="ECO:0000256" key="2">
    <source>
        <dbReference type="ARBA" id="ARBA00009721"/>
    </source>
</evidence>
<dbReference type="RefSeq" id="WP_255930005.1">
    <property type="nucleotide sequence ID" value="NZ_JANFQP010000002.1"/>
</dbReference>
<organism evidence="6 7">
    <name type="scientific">Kaistella montana</name>
    <dbReference type="NCBI Taxonomy" id="1849733"/>
    <lineage>
        <taxon>Bacteria</taxon>
        <taxon>Pseudomonadati</taxon>
        <taxon>Bacteroidota</taxon>
        <taxon>Flavobacteriia</taxon>
        <taxon>Flavobacteriales</taxon>
        <taxon>Weeksellaceae</taxon>
        <taxon>Chryseobacterium group</taxon>
        <taxon>Kaistella</taxon>
    </lineage>
</organism>
<evidence type="ECO:0000259" key="5">
    <source>
        <dbReference type="Pfam" id="PF01212"/>
    </source>
</evidence>
<dbReference type="PANTHER" id="PTHR32325:SF4">
    <property type="entry name" value="TRYPTOPHANASE"/>
    <property type="match status" value="1"/>
</dbReference>
<comment type="caution">
    <text evidence="6">The sequence shown here is derived from an EMBL/GenBank/DDBJ whole genome shotgun (WGS) entry which is preliminary data.</text>
</comment>
<feature type="domain" description="Aromatic amino acid beta-eliminating lyase/threonine aldolase" evidence="5">
    <location>
        <begin position="47"/>
        <end position="422"/>
    </location>
</feature>